<evidence type="ECO:0008006" key="3">
    <source>
        <dbReference type="Google" id="ProtNLM"/>
    </source>
</evidence>
<dbReference type="Proteomes" id="UP001595818">
    <property type="component" value="Unassembled WGS sequence"/>
</dbReference>
<organism evidence="1 2">
    <name type="scientific">Negadavirga shengliensis</name>
    <dbReference type="NCBI Taxonomy" id="1389218"/>
    <lineage>
        <taxon>Bacteria</taxon>
        <taxon>Pseudomonadati</taxon>
        <taxon>Bacteroidota</taxon>
        <taxon>Cytophagia</taxon>
        <taxon>Cytophagales</taxon>
        <taxon>Cyclobacteriaceae</taxon>
        <taxon>Negadavirga</taxon>
    </lineage>
</organism>
<proteinExistence type="predicted"/>
<evidence type="ECO:0000313" key="1">
    <source>
        <dbReference type="EMBL" id="MFC4874954.1"/>
    </source>
</evidence>
<dbReference type="RefSeq" id="WP_377069308.1">
    <property type="nucleotide sequence ID" value="NZ_JBHSJJ010000025.1"/>
</dbReference>
<protein>
    <recommendedName>
        <fullName evidence="3">Outer membrane protein beta-barrel domain-containing protein</fullName>
    </recommendedName>
</protein>
<accession>A0ABV9T8L6</accession>
<name>A0ABV9T8L6_9BACT</name>
<evidence type="ECO:0000313" key="2">
    <source>
        <dbReference type="Proteomes" id="UP001595818"/>
    </source>
</evidence>
<sequence length="341" mass="38212">MKKYLIAIILMAIVQLAFGKPQVEPDRPLNDSIIVEFGKSGKVVFVIDNPEDFERLKSMDINQIIRELDLPEQEKNGEVTVVEIRQKDGVKEIIRVYEGGNETEVAIGRYRLIVDESGQKTQVKVETSPKEKKDPPFRTYFNADLGINTFFEDGSIPGGGAPYAAKGWGSWNVGVNWMASQRLSKGAYWDFGLGVSWYNFKLDNPNNHAVGSEDGISFINRTDVNGMKSKISASYLNALTMFKLDFGKINDSGRNGLRVGIGPYAGYRLGGRSKFVYREPGGSGRKKEKDPAGSYLNNFRYGLRGEVGFRSITFFTTYDFNPLFHKDLEPTLNPFSFGVVF</sequence>
<comment type="caution">
    <text evidence="1">The sequence shown here is derived from an EMBL/GenBank/DDBJ whole genome shotgun (WGS) entry which is preliminary data.</text>
</comment>
<keyword evidence="2" id="KW-1185">Reference proteome</keyword>
<gene>
    <name evidence="1" type="ORF">ACFPFU_24840</name>
</gene>
<reference evidence="2" key="1">
    <citation type="journal article" date="2019" name="Int. J. Syst. Evol. Microbiol.">
        <title>The Global Catalogue of Microorganisms (GCM) 10K type strain sequencing project: providing services to taxonomists for standard genome sequencing and annotation.</title>
        <authorList>
            <consortium name="The Broad Institute Genomics Platform"/>
            <consortium name="The Broad Institute Genome Sequencing Center for Infectious Disease"/>
            <person name="Wu L."/>
            <person name="Ma J."/>
        </authorList>
    </citation>
    <scope>NUCLEOTIDE SEQUENCE [LARGE SCALE GENOMIC DNA]</scope>
    <source>
        <strain evidence="2">CGMCC 4.7466</strain>
    </source>
</reference>
<dbReference type="EMBL" id="JBHSJJ010000025">
    <property type="protein sequence ID" value="MFC4874954.1"/>
    <property type="molecule type" value="Genomic_DNA"/>
</dbReference>